<dbReference type="GO" id="GO:0004534">
    <property type="term" value="F:5'-3' RNA exonuclease activity"/>
    <property type="evidence" value="ECO:0007669"/>
    <property type="project" value="TreeGrafter"/>
</dbReference>
<gene>
    <name evidence="2" type="ORF">SAMN05660420_03072</name>
</gene>
<dbReference type="InterPro" id="IPR052018">
    <property type="entry name" value="PHP_domain"/>
</dbReference>
<dbReference type="SMART" id="SM00481">
    <property type="entry name" value="POLIIIAc"/>
    <property type="match status" value="1"/>
</dbReference>
<evidence type="ECO:0000259" key="1">
    <source>
        <dbReference type="SMART" id="SM00481"/>
    </source>
</evidence>
<organism evidence="2 3">
    <name type="scientific">Desulfuromusa kysingii</name>
    <dbReference type="NCBI Taxonomy" id="37625"/>
    <lineage>
        <taxon>Bacteria</taxon>
        <taxon>Pseudomonadati</taxon>
        <taxon>Thermodesulfobacteriota</taxon>
        <taxon>Desulfuromonadia</taxon>
        <taxon>Desulfuromonadales</taxon>
        <taxon>Geopsychrobacteraceae</taxon>
        <taxon>Desulfuromusa</taxon>
    </lineage>
</organism>
<dbReference type="EMBL" id="FNQN01000011">
    <property type="protein sequence ID" value="SEA75303.1"/>
    <property type="molecule type" value="Genomic_DNA"/>
</dbReference>
<evidence type="ECO:0000313" key="2">
    <source>
        <dbReference type="EMBL" id="SEA75303.1"/>
    </source>
</evidence>
<dbReference type="OrthoDB" id="9775360at2"/>
<sequence>MGKYCIDLHVHTRRYSPCAETLDPEKLSLAAREAGLHGVVLTEHDAMWSEDEVLALEDRSRQRIKIYRGVEVSSIDGHFVVIGLRDMHGIQVGIPATELHMITKAASATMILAHPHRGGIITQHFGWTDQVDAIEIASTVTIGEYEADARNLASRADLPMVAGSDAHCLAMLGRAYTEFTHLPDNEMSLAQAIKANTGLAKRSG</sequence>
<dbReference type="PANTHER" id="PTHR42924">
    <property type="entry name" value="EXONUCLEASE"/>
    <property type="match status" value="1"/>
</dbReference>
<dbReference type="InterPro" id="IPR003141">
    <property type="entry name" value="Pol/His_phosphatase_N"/>
</dbReference>
<dbReference type="CDD" id="cd07432">
    <property type="entry name" value="PHP_HisPPase"/>
    <property type="match status" value="1"/>
</dbReference>
<dbReference type="Pfam" id="PF13263">
    <property type="entry name" value="PHP_C"/>
    <property type="match status" value="1"/>
</dbReference>
<dbReference type="AlphaFoldDB" id="A0A1H4DRC0"/>
<dbReference type="InterPro" id="IPR004013">
    <property type="entry name" value="PHP_dom"/>
</dbReference>
<dbReference type="Pfam" id="PF02811">
    <property type="entry name" value="PHP"/>
    <property type="match status" value="1"/>
</dbReference>
<proteinExistence type="predicted"/>
<name>A0A1H4DRC0_9BACT</name>
<protein>
    <submittedName>
        <fullName evidence="2">PHP domain-containing protein</fullName>
    </submittedName>
</protein>
<dbReference type="RefSeq" id="WP_092350435.1">
    <property type="nucleotide sequence ID" value="NZ_FNQN01000011.1"/>
</dbReference>
<dbReference type="STRING" id="37625.SAMN05660420_03072"/>
<dbReference type="PANTHER" id="PTHR42924:SF3">
    <property type="entry name" value="POLYMERASE_HISTIDINOL PHOSPHATASE N-TERMINAL DOMAIN-CONTAINING PROTEIN"/>
    <property type="match status" value="1"/>
</dbReference>
<dbReference type="Proteomes" id="UP000199409">
    <property type="component" value="Unassembled WGS sequence"/>
</dbReference>
<evidence type="ECO:0000313" key="3">
    <source>
        <dbReference type="Proteomes" id="UP000199409"/>
    </source>
</evidence>
<accession>A0A1H4DRC0</accession>
<reference evidence="2 3" key="1">
    <citation type="submission" date="2016-10" db="EMBL/GenBank/DDBJ databases">
        <authorList>
            <person name="de Groot N.N."/>
        </authorList>
    </citation>
    <scope>NUCLEOTIDE SEQUENCE [LARGE SCALE GENOMIC DNA]</scope>
    <source>
        <strain evidence="2 3">DSM 7343</strain>
    </source>
</reference>
<feature type="domain" description="Polymerase/histidinol phosphatase N-terminal" evidence="1">
    <location>
        <begin position="6"/>
        <end position="76"/>
    </location>
</feature>
<dbReference type="InterPro" id="IPR016195">
    <property type="entry name" value="Pol/histidinol_Pase-like"/>
</dbReference>
<dbReference type="Gene3D" id="3.20.20.140">
    <property type="entry name" value="Metal-dependent hydrolases"/>
    <property type="match status" value="1"/>
</dbReference>
<dbReference type="SUPFAM" id="SSF89550">
    <property type="entry name" value="PHP domain-like"/>
    <property type="match status" value="1"/>
</dbReference>
<dbReference type="GO" id="GO:0035312">
    <property type="term" value="F:5'-3' DNA exonuclease activity"/>
    <property type="evidence" value="ECO:0007669"/>
    <property type="project" value="TreeGrafter"/>
</dbReference>
<keyword evidence="3" id="KW-1185">Reference proteome</keyword>